<sequence length="129" mass="15415">MAVLEREVRRECRKYFRNPYDKYTAINNDFVQDKSLSWEARGLLLYILSKPDDWDIYLDELIKNSSSPPNRTKTAFKELIKAGYIYRIRCSMGYKRFKWFKFASDKKMNPQTKSAFDKQVKDDLLSSET</sequence>
<comment type="caution">
    <text evidence="1">The sequence shown here is derived from an EMBL/GenBank/DDBJ whole genome shotgun (WGS) entry which is preliminary data.</text>
</comment>
<dbReference type="EMBL" id="QRWZ01000023">
    <property type="protein sequence ID" value="RGT59029.1"/>
    <property type="molecule type" value="Genomic_DNA"/>
</dbReference>
<evidence type="ECO:0000313" key="1">
    <source>
        <dbReference type="EMBL" id="RGT59029.1"/>
    </source>
</evidence>
<dbReference type="AlphaFoldDB" id="A0A412PKP9"/>
<organism evidence="1 2">
    <name type="scientific">Streptococcus anginosus</name>
    <dbReference type="NCBI Taxonomy" id="1328"/>
    <lineage>
        <taxon>Bacteria</taxon>
        <taxon>Bacillati</taxon>
        <taxon>Bacillota</taxon>
        <taxon>Bacilli</taxon>
        <taxon>Lactobacillales</taxon>
        <taxon>Streptococcaceae</taxon>
        <taxon>Streptococcus</taxon>
        <taxon>Streptococcus anginosus group</taxon>
    </lineage>
</organism>
<gene>
    <name evidence="1" type="ORF">DWX18_10660</name>
</gene>
<proteinExistence type="predicted"/>
<reference evidence="1 2" key="1">
    <citation type="submission" date="2018-08" db="EMBL/GenBank/DDBJ databases">
        <title>A genome reference for cultivated species of the human gut microbiota.</title>
        <authorList>
            <person name="Zou Y."/>
            <person name="Xue W."/>
            <person name="Luo G."/>
        </authorList>
    </citation>
    <scope>NUCLEOTIDE SEQUENCE [LARGE SCALE GENOMIC DNA]</scope>
    <source>
        <strain evidence="1 2">AF18-38</strain>
    </source>
</reference>
<protein>
    <submittedName>
        <fullName evidence="1">Transcriptional regulator</fullName>
    </submittedName>
</protein>
<accession>A0A412PKP9</accession>
<dbReference type="Proteomes" id="UP000284046">
    <property type="component" value="Unassembled WGS sequence"/>
</dbReference>
<name>A0A412PKP9_STRAP</name>
<evidence type="ECO:0000313" key="2">
    <source>
        <dbReference type="Proteomes" id="UP000284046"/>
    </source>
</evidence>